<evidence type="ECO:0000313" key="1">
    <source>
        <dbReference type="EMBL" id="AAZ48937.1"/>
    </source>
</evidence>
<organism evidence="1">
    <name type="scientific">uncultured bacterium WWRS-2005</name>
    <dbReference type="NCBI Taxonomy" id="334761"/>
    <lineage>
        <taxon>Bacteria</taxon>
        <taxon>environmental samples</taxon>
    </lineage>
</organism>
<sequence>MTAPQSTPSPPLERNGNPESLAYFADRNAQFDVESALTDAKVTGKTVLVIMGANWCHDSVALAGWLDTPRFKKMMRDRYQIVYVDVGTPQLGKGRNLDIAKRFGIGKVKNTPLLIMTSAEGKLLNSKKDAASWRNAASRNEDDIYRYFATFTPV</sequence>
<dbReference type="AlphaFoldDB" id="Q1I194"/>
<dbReference type="Gene3D" id="3.40.30.10">
    <property type="entry name" value="Glutaredoxin"/>
    <property type="match status" value="1"/>
</dbReference>
<gene>
    <name evidence="1" type="ORF">a3.007</name>
</gene>
<proteinExistence type="predicted"/>
<reference evidence="1" key="1">
    <citation type="journal article" date="2006" name="Appl. Environ. Microbiol.">
        <title>Isolation and biochemical characterization of two novel metagenome-derived esterases.</title>
        <authorList>
            <person name="Elend C."/>
            <person name="Schmeisser C."/>
            <person name="Leggewie C."/>
            <person name="Babiak P."/>
            <person name="Carballeira J.D."/>
            <person name="Steele H.L."/>
            <person name="Reymond J.L."/>
            <person name="Jaeger K.E."/>
            <person name="Streit W.R."/>
        </authorList>
    </citation>
    <scope>NUCLEOTIDE SEQUENCE</scope>
</reference>
<dbReference type="SUPFAM" id="SSF52833">
    <property type="entry name" value="Thioredoxin-like"/>
    <property type="match status" value="1"/>
</dbReference>
<protein>
    <submittedName>
        <fullName evidence="1">Thiol-disulfide isomerase</fullName>
    </submittedName>
</protein>
<dbReference type="GO" id="GO:0016853">
    <property type="term" value="F:isomerase activity"/>
    <property type="evidence" value="ECO:0007669"/>
    <property type="project" value="UniProtKB-KW"/>
</dbReference>
<accession>Q1I194</accession>
<dbReference type="Pfam" id="PF13899">
    <property type="entry name" value="Thioredoxin_7"/>
    <property type="match status" value="1"/>
</dbReference>
<dbReference type="EMBL" id="DQ022078">
    <property type="protein sequence ID" value="AAZ48937.1"/>
    <property type="molecule type" value="Genomic_DNA"/>
</dbReference>
<dbReference type="InterPro" id="IPR036249">
    <property type="entry name" value="Thioredoxin-like_sf"/>
</dbReference>
<keyword evidence="1" id="KW-0413">Isomerase</keyword>
<name>Q1I194_9BACT</name>